<protein>
    <submittedName>
        <fullName evidence="2">Uncharacterized protein</fullName>
    </submittedName>
</protein>
<sequence>MLSKTRFLSFFEAFFSFISVVSFLSKALFKPSSISWIFLIPSRLVFFLQFTTVFKTRTISFQFVLKYALLNQSFAHQNHFFSRIKFKTLLKSIFQSIDSLYHFHAILFNCWIFWFRFSNCLMLELKQISLSELCSFPNHLPHITSSFI</sequence>
<feature type="transmembrane region" description="Helical" evidence="1">
    <location>
        <begin position="100"/>
        <end position="117"/>
    </location>
</feature>
<feature type="transmembrane region" description="Helical" evidence="1">
    <location>
        <begin position="34"/>
        <end position="54"/>
    </location>
</feature>
<evidence type="ECO:0000256" key="1">
    <source>
        <dbReference type="SAM" id="Phobius"/>
    </source>
</evidence>
<organism evidence="2">
    <name type="scientific">uncultured bacterium</name>
    <name type="common">gcode 4</name>
    <dbReference type="NCBI Taxonomy" id="1234023"/>
    <lineage>
        <taxon>Bacteria</taxon>
        <taxon>environmental samples</taxon>
    </lineage>
</organism>
<reference evidence="2" key="1">
    <citation type="journal article" date="2012" name="Science">
        <title>Fermentation, hydrogen, and sulfur metabolism in multiple uncultivated bacterial phyla.</title>
        <authorList>
            <person name="Wrighton K.C."/>
            <person name="Thomas B.C."/>
            <person name="Sharon I."/>
            <person name="Miller C.S."/>
            <person name="Castelle C.J."/>
            <person name="VerBerkmoes N.C."/>
            <person name="Wilkins M.J."/>
            <person name="Hettich R.L."/>
            <person name="Lipton M.S."/>
            <person name="Williams K.H."/>
            <person name="Long P.E."/>
            <person name="Banfield J.F."/>
        </authorList>
    </citation>
    <scope>NUCLEOTIDE SEQUENCE [LARGE SCALE GENOMIC DNA]</scope>
</reference>
<keyword evidence="1" id="KW-1133">Transmembrane helix</keyword>
<gene>
    <name evidence="2" type="ORF">ACD_4C00128G0004</name>
</gene>
<keyword evidence="1" id="KW-0472">Membrane</keyword>
<evidence type="ECO:0000313" key="2">
    <source>
        <dbReference type="EMBL" id="EKE26894.1"/>
    </source>
</evidence>
<feature type="transmembrane region" description="Helical" evidence="1">
    <location>
        <begin position="7"/>
        <end position="28"/>
    </location>
</feature>
<dbReference type="AlphaFoldDB" id="K2G9P7"/>
<proteinExistence type="predicted"/>
<keyword evidence="1" id="KW-0812">Transmembrane</keyword>
<comment type="caution">
    <text evidence="2">The sequence shown here is derived from an EMBL/GenBank/DDBJ whole genome shotgun (WGS) entry which is preliminary data.</text>
</comment>
<accession>K2G9P7</accession>
<name>K2G9P7_9BACT</name>
<dbReference type="EMBL" id="AMFJ01000644">
    <property type="protein sequence ID" value="EKE26894.1"/>
    <property type="molecule type" value="Genomic_DNA"/>
</dbReference>